<reference evidence="2" key="1">
    <citation type="submission" date="2021-05" db="EMBL/GenBank/DDBJ databases">
        <authorList>
            <person name="Alioto T."/>
            <person name="Alioto T."/>
            <person name="Gomez Garrido J."/>
        </authorList>
    </citation>
    <scope>NUCLEOTIDE SEQUENCE</scope>
</reference>
<protein>
    <submittedName>
        <fullName evidence="2">Uncharacterized protein</fullName>
    </submittedName>
</protein>
<feature type="compositionally biased region" description="Low complexity" evidence="1">
    <location>
        <begin position="22"/>
        <end position="38"/>
    </location>
</feature>
<feature type="region of interest" description="Disordered" evidence="1">
    <location>
        <begin position="16"/>
        <end position="104"/>
    </location>
</feature>
<organism evidence="2">
    <name type="scientific">Cacopsylla melanoneura</name>
    <dbReference type="NCBI Taxonomy" id="428564"/>
    <lineage>
        <taxon>Eukaryota</taxon>
        <taxon>Metazoa</taxon>
        <taxon>Ecdysozoa</taxon>
        <taxon>Arthropoda</taxon>
        <taxon>Hexapoda</taxon>
        <taxon>Insecta</taxon>
        <taxon>Pterygota</taxon>
        <taxon>Neoptera</taxon>
        <taxon>Paraneoptera</taxon>
        <taxon>Hemiptera</taxon>
        <taxon>Sternorrhyncha</taxon>
        <taxon>Psylloidea</taxon>
        <taxon>Psyllidae</taxon>
        <taxon>Psyllinae</taxon>
        <taxon>Cacopsylla</taxon>
    </lineage>
</organism>
<dbReference type="EMBL" id="HBUF01151038">
    <property type="protein sequence ID" value="CAG6648289.1"/>
    <property type="molecule type" value="Transcribed_RNA"/>
</dbReference>
<name>A0A8D8W844_9HEMI</name>
<dbReference type="EMBL" id="HBUF01151037">
    <property type="protein sequence ID" value="CAG6648285.1"/>
    <property type="molecule type" value="Transcribed_RNA"/>
</dbReference>
<feature type="compositionally biased region" description="Basic residues" evidence="1">
    <location>
        <begin position="46"/>
        <end position="57"/>
    </location>
</feature>
<proteinExistence type="predicted"/>
<accession>A0A8D8W844</accession>
<feature type="compositionally biased region" description="Polar residues" evidence="1">
    <location>
        <begin position="69"/>
        <end position="92"/>
    </location>
</feature>
<evidence type="ECO:0000313" key="2">
    <source>
        <dbReference type="EMBL" id="CAG6648289.1"/>
    </source>
</evidence>
<dbReference type="AlphaFoldDB" id="A0A8D8W844"/>
<evidence type="ECO:0000256" key="1">
    <source>
        <dbReference type="SAM" id="MobiDB-lite"/>
    </source>
</evidence>
<sequence length="104" mass="10792">MLQELAASITSRKGGRLYPAYSLSGSDGEDSSAGSVGSPRPSARGHSTRRAGHKKYVSHTYQEPAGLSDTPTSDAASDATLTDSEVTSNARDSTLLVHNGKAQV</sequence>